<dbReference type="SUPFAM" id="SSF53474">
    <property type="entry name" value="alpha/beta-Hydrolases"/>
    <property type="match status" value="1"/>
</dbReference>
<dbReference type="Proteomes" id="UP000751190">
    <property type="component" value="Unassembled WGS sequence"/>
</dbReference>
<evidence type="ECO:0000313" key="2">
    <source>
        <dbReference type="EMBL" id="KAG8465200.1"/>
    </source>
</evidence>
<keyword evidence="3" id="KW-1185">Reference proteome</keyword>
<sequence>MQYSVALPPSPSARPQRPPLVFVHGTFHSSWCWAEHWLGFFAQRGHEAYAISLRGTSGSPEPTPRRISVDEHVDDLAAFLTAVVGRPAVLVGHSFGGAYVQKLLERGEPAAAGAVLLCSVPPSGNGAMIWRFLRRSPLSALRITRGFALKSACTSVDDASRLFFSAALPPDEVRRHMTRFAEDSACSLDVPDFNRKLPSRGARADERPAWVRACPPMLVLGAERDAVVDAEAIEEAAAFYGASSAMLPGLGHDVMLVPGWERAADAISDWLASPALAATVSGGKAA</sequence>
<proteinExistence type="predicted"/>
<gene>
    <name evidence="2" type="ORF">KFE25_012563</name>
</gene>
<dbReference type="InterPro" id="IPR029058">
    <property type="entry name" value="AB_hydrolase_fold"/>
</dbReference>
<dbReference type="EMBL" id="JAGTXO010000011">
    <property type="protein sequence ID" value="KAG8465200.1"/>
    <property type="molecule type" value="Genomic_DNA"/>
</dbReference>
<accession>A0A8J6CCV9</accession>
<dbReference type="Gene3D" id="3.40.50.1820">
    <property type="entry name" value="alpha/beta hydrolase"/>
    <property type="match status" value="1"/>
</dbReference>
<dbReference type="InterPro" id="IPR050228">
    <property type="entry name" value="Carboxylesterase_BioH"/>
</dbReference>
<comment type="caution">
    <text evidence="2">The sequence shown here is derived from an EMBL/GenBank/DDBJ whole genome shotgun (WGS) entry which is preliminary data.</text>
</comment>
<organism evidence="2 3">
    <name type="scientific">Diacronema lutheri</name>
    <name type="common">Unicellular marine alga</name>
    <name type="synonym">Monochrysis lutheri</name>
    <dbReference type="NCBI Taxonomy" id="2081491"/>
    <lineage>
        <taxon>Eukaryota</taxon>
        <taxon>Haptista</taxon>
        <taxon>Haptophyta</taxon>
        <taxon>Pavlovophyceae</taxon>
        <taxon>Pavlovales</taxon>
        <taxon>Pavlovaceae</taxon>
        <taxon>Diacronema</taxon>
    </lineage>
</organism>
<dbReference type="AlphaFoldDB" id="A0A8J6CCV9"/>
<dbReference type="InterPro" id="IPR000073">
    <property type="entry name" value="AB_hydrolase_1"/>
</dbReference>
<dbReference type="Pfam" id="PF12697">
    <property type="entry name" value="Abhydrolase_6"/>
    <property type="match status" value="1"/>
</dbReference>
<dbReference type="PANTHER" id="PTHR43194">
    <property type="entry name" value="HYDROLASE ALPHA/BETA FOLD FAMILY"/>
    <property type="match status" value="1"/>
</dbReference>
<dbReference type="PANTHER" id="PTHR43194:SF2">
    <property type="entry name" value="PEROXISOMAL MEMBRANE PROTEIN LPX1"/>
    <property type="match status" value="1"/>
</dbReference>
<reference evidence="2" key="1">
    <citation type="submission" date="2021-05" db="EMBL/GenBank/DDBJ databases">
        <title>The genome of the haptophyte Pavlova lutheri (Diacronema luteri, Pavlovales) - a model for lipid biosynthesis in eukaryotic algae.</title>
        <authorList>
            <person name="Hulatt C.J."/>
            <person name="Posewitz M.C."/>
        </authorList>
    </citation>
    <scope>NUCLEOTIDE SEQUENCE</scope>
    <source>
        <strain evidence="2">NIVA-4/92</strain>
    </source>
</reference>
<evidence type="ECO:0000313" key="3">
    <source>
        <dbReference type="Proteomes" id="UP000751190"/>
    </source>
</evidence>
<name>A0A8J6CCV9_DIALT</name>
<protein>
    <recommendedName>
        <fullName evidence="1">AB hydrolase-1 domain-containing protein</fullName>
    </recommendedName>
</protein>
<dbReference type="OrthoDB" id="8119704at2759"/>
<dbReference type="OMA" id="WAFAEHW"/>
<feature type="domain" description="AB hydrolase-1" evidence="1">
    <location>
        <begin position="20"/>
        <end position="258"/>
    </location>
</feature>
<evidence type="ECO:0000259" key="1">
    <source>
        <dbReference type="Pfam" id="PF12697"/>
    </source>
</evidence>